<organism evidence="2 3">
    <name type="scientific">Pseudomonas fildesensis</name>
    <dbReference type="NCBI Taxonomy" id="1674920"/>
    <lineage>
        <taxon>Bacteria</taxon>
        <taxon>Pseudomonadati</taxon>
        <taxon>Pseudomonadota</taxon>
        <taxon>Gammaproteobacteria</taxon>
        <taxon>Pseudomonadales</taxon>
        <taxon>Pseudomonadaceae</taxon>
        <taxon>Pseudomonas</taxon>
    </lineage>
</organism>
<dbReference type="GO" id="GO:0009289">
    <property type="term" value="C:pilus"/>
    <property type="evidence" value="ECO:0007669"/>
    <property type="project" value="InterPro"/>
</dbReference>
<dbReference type="PANTHER" id="PTHR33420:SF25">
    <property type="entry name" value="PROTEIN FIMF"/>
    <property type="match status" value="1"/>
</dbReference>
<evidence type="ECO:0000259" key="1">
    <source>
        <dbReference type="Pfam" id="PF00419"/>
    </source>
</evidence>
<dbReference type="PATRIC" id="fig|1674920.3.peg.3497"/>
<protein>
    <recommendedName>
        <fullName evidence="1">Fimbrial-type adhesion domain-containing protein</fullName>
    </recommendedName>
</protein>
<dbReference type="SUPFAM" id="SSF49401">
    <property type="entry name" value="Bacterial adhesins"/>
    <property type="match status" value="1"/>
</dbReference>
<evidence type="ECO:0000313" key="2">
    <source>
        <dbReference type="EMBL" id="KMT52958.1"/>
    </source>
</evidence>
<dbReference type="PANTHER" id="PTHR33420">
    <property type="entry name" value="FIMBRIAL SUBUNIT ELFA-RELATED"/>
    <property type="match status" value="1"/>
</dbReference>
<dbReference type="AlphaFoldDB" id="A0A0J8FXD3"/>
<comment type="caution">
    <text evidence="2">The sequence shown here is derived from an EMBL/GenBank/DDBJ whole genome shotgun (WGS) entry which is preliminary data.</text>
</comment>
<dbReference type="STRING" id="1674920.ACR52_25335"/>
<gene>
    <name evidence="2" type="ORF">ACR52_25335</name>
</gene>
<dbReference type="GO" id="GO:0043709">
    <property type="term" value="P:cell adhesion involved in single-species biofilm formation"/>
    <property type="evidence" value="ECO:0007669"/>
    <property type="project" value="TreeGrafter"/>
</dbReference>
<dbReference type="Gene3D" id="2.60.40.1090">
    <property type="entry name" value="Fimbrial-type adhesion domain"/>
    <property type="match status" value="1"/>
</dbReference>
<proteinExistence type="predicted"/>
<dbReference type="InterPro" id="IPR050263">
    <property type="entry name" value="Bact_Fimbrial_Adh_Pro"/>
</dbReference>
<dbReference type="InterPro" id="IPR008966">
    <property type="entry name" value="Adhesion_dom_sf"/>
</dbReference>
<reference evidence="2 3" key="1">
    <citation type="submission" date="2015-06" db="EMBL/GenBank/DDBJ databases">
        <title>Draft genome sequence of an Antarctic Pseudomonas sp. strain KG01 with full potential for biotechnological applications.</title>
        <authorList>
            <person name="Pavlov M.S."/>
            <person name="Lira F."/>
            <person name="Martinez J.L."/>
            <person name="Marshall S.H."/>
        </authorList>
    </citation>
    <scope>NUCLEOTIDE SEQUENCE [LARGE SCALE GENOMIC DNA]</scope>
    <source>
        <strain evidence="2 3">KG01</strain>
    </source>
</reference>
<dbReference type="OrthoDB" id="6896277at2"/>
<accession>A0A0J8FXD3</accession>
<name>A0A0J8FXD3_9PSED</name>
<dbReference type="RefSeq" id="WP_048730606.1">
    <property type="nucleotide sequence ID" value="NZ_LFMW01000021.1"/>
</dbReference>
<dbReference type="InterPro" id="IPR000259">
    <property type="entry name" value="Adhesion_dom_fimbrial"/>
</dbReference>
<dbReference type="Pfam" id="PF00419">
    <property type="entry name" value="Fimbrial"/>
    <property type="match status" value="1"/>
</dbReference>
<keyword evidence="3" id="KW-1185">Reference proteome</keyword>
<dbReference type="EMBL" id="LFMW01000021">
    <property type="protein sequence ID" value="KMT52958.1"/>
    <property type="molecule type" value="Genomic_DNA"/>
</dbReference>
<feature type="domain" description="Fimbrial-type adhesion" evidence="1">
    <location>
        <begin position="26"/>
        <end position="172"/>
    </location>
</feature>
<evidence type="ECO:0000313" key="3">
    <source>
        <dbReference type="Proteomes" id="UP000037551"/>
    </source>
</evidence>
<dbReference type="Proteomes" id="UP000037551">
    <property type="component" value="Unassembled WGS sequence"/>
</dbReference>
<dbReference type="InterPro" id="IPR036937">
    <property type="entry name" value="Adhesion_dom_fimbrial_sf"/>
</dbReference>
<sequence length="172" mass="18315">MGKRFLWVIAGWTFCHHAAAYDVLVNINGAIAANGCMVSFASQQMTVDFGNVATKQFYASNIPWGKQKFVIGLERCGGDATAVKVSFQGAADTDNAYLLQLTQGDGIATGLAIEILDVNSEAIPINTQSSAFTITPAVVTNELLFYAQYRSTASTVTAGPANATANFVLEYQ</sequence>